<organism evidence="1">
    <name type="scientific">Dendroctonus ponderosae</name>
    <name type="common">Mountain pine beetle</name>
    <dbReference type="NCBI Taxonomy" id="77166"/>
    <lineage>
        <taxon>Eukaryota</taxon>
        <taxon>Metazoa</taxon>
        <taxon>Ecdysozoa</taxon>
        <taxon>Arthropoda</taxon>
        <taxon>Hexapoda</taxon>
        <taxon>Insecta</taxon>
        <taxon>Pterygota</taxon>
        <taxon>Neoptera</taxon>
        <taxon>Endopterygota</taxon>
        <taxon>Coleoptera</taxon>
        <taxon>Polyphaga</taxon>
        <taxon>Cucujiformia</taxon>
        <taxon>Curculionidae</taxon>
        <taxon>Scolytinae</taxon>
        <taxon>Dendroctonus</taxon>
    </lineage>
</organism>
<dbReference type="AlphaFoldDB" id="N6U1G1"/>
<reference evidence="1" key="1">
    <citation type="journal article" date="2013" name="Genome Biol.">
        <title>Draft genome of the mountain pine beetle, Dendroctonus ponderosae Hopkins, a major forest pest.</title>
        <authorList>
            <person name="Keeling C.I."/>
            <person name="Yuen M.M."/>
            <person name="Liao N.Y."/>
            <person name="Docking T.R."/>
            <person name="Chan S.K."/>
            <person name="Taylor G.A."/>
            <person name="Palmquist D.L."/>
            <person name="Jackman S.D."/>
            <person name="Nguyen A."/>
            <person name="Li M."/>
            <person name="Henderson H."/>
            <person name="Janes J.K."/>
            <person name="Zhao Y."/>
            <person name="Pandoh P."/>
            <person name="Moore R."/>
            <person name="Sperling F.A."/>
            <person name="Huber D.P."/>
            <person name="Birol I."/>
            <person name="Jones S.J."/>
            <person name="Bohlmann J."/>
        </authorList>
    </citation>
    <scope>NUCLEOTIDE SEQUENCE</scope>
</reference>
<protein>
    <submittedName>
        <fullName evidence="1">Uncharacterized protein</fullName>
    </submittedName>
</protein>
<feature type="non-terminal residue" evidence="1">
    <location>
        <position position="1"/>
    </location>
</feature>
<dbReference type="OrthoDB" id="30336at2759"/>
<dbReference type="HOGENOM" id="CLU_2401911_0_0_1"/>
<proteinExistence type="predicted"/>
<dbReference type="EMBL" id="KB741223">
    <property type="protein sequence ID" value="ENN72392.1"/>
    <property type="molecule type" value="Genomic_DNA"/>
</dbReference>
<accession>N6U1G1</accession>
<name>N6U1G1_DENPD</name>
<evidence type="ECO:0000313" key="1">
    <source>
        <dbReference type="EMBL" id="ENN72392.1"/>
    </source>
</evidence>
<sequence>MAASSGGVDWSLVLKPFLSPNYESSNTTELIELCSTIVKSESEIWRHKETHKNFYNTFTVLAADYISSSISKCKFLAQHLLTLAPECAVNIFV</sequence>
<gene>
    <name evidence="1" type="ORF">YQE_11026</name>
</gene>